<gene>
    <name evidence="2" type="primary">LOC108074279</name>
</gene>
<sequence length="59" mass="6995">MFEWLDLQSGVSFKDLDDMKRRLVKKIGDLEAAGVRWGRRIGIDDGKDDAFFRYMREKI</sequence>
<evidence type="ECO:0000313" key="2">
    <source>
        <dbReference type="RefSeq" id="XP_017021744.1"/>
    </source>
</evidence>
<keyword evidence="1" id="KW-1185">Reference proteome</keyword>
<accession>A0A6P4IDH7</accession>
<dbReference type="OrthoDB" id="7863105at2759"/>
<dbReference type="Proteomes" id="UP001652661">
    <property type="component" value="Chromosome 2L"/>
</dbReference>
<dbReference type="AlphaFoldDB" id="A0A6P4IDH7"/>
<name>A0A6P4IDH7_DROKI</name>
<dbReference type="RefSeq" id="XP_017021744.1">
    <property type="nucleotide sequence ID" value="XM_017166255.3"/>
</dbReference>
<evidence type="ECO:0000313" key="1">
    <source>
        <dbReference type="Proteomes" id="UP001652661"/>
    </source>
</evidence>
<reference evidence="1" key="1">
    <citation type="submission" date="2025-05" db="UniProtKB">
        <authorList>
            <consortium name="RefSeq"/>
        </authorList>
    </citation>
    <scope>NUCLEOTIDE SEQUENCE [LARGE SCALE GENOMIC DNA]</scope>
    <source>
        <strain evidence="1">14028-0561.14</strain>
    </source>
</reference>
<organism evidence="1 2">
    <name type="scientific">Drosophila kikkawai</name>
    <name type="common">Fruit fly</name>
    <dbReference type="NCBI Taxonomy" id="30033"/>
    <lineage>
        <taxon>Eukaryota</taxon>
        <taxon>Metazoa</taxon>
        <taxon>Ecdysozoa</taxon>
        <taxon>Arthropoda</taxon>
        <taxon>Hexapoda</taxon>
        <taxon>Insecta</taxon>
        <taxon>Pterygota</taxon>
        <taxon>Neoptera</taxon>
        <taxon>Endopterygota</taxon>
        <taxon>Diptera</taxon>
        <taxon>Brachycera</taxon>
        <taxon>Muscomorpha</taxon>
        <taxon>Ephydroidea</taxon>
        <taxon>Drosophilidae</taxon>
        <taxon>Drosophila</taxon>
        <taxon>Sophophora</taxon>
    </lineage>
</organism>
<proteinExistence type="predicted"/>
<reference evidence="2" key="2">
    <citation type="submission" date="2025-08" db="UniProtKB">
        <authorList>
            <consortium name="RefSeq"/>
        </authorList>
    </citation>
    <scope>IDENTIFICATION</scope>
    <source>
        <strain evidence="2">14028-0561.14</strain>
        <tissue evidence="2">Whole fly</tissue>
    </source>
</reference>
<dbReference type="GeneID" id="108074279"/>
<protein>
    <submittedName>
        <fullName evidence="2">Uncharacterized protein</fullName>
    </submittedName>
</protein>